<dbReference type="SMART" id="SM00327">
    <property type="entry name" value="VWA"/>
    <property type="match status" value="1"/>
</dbReference>
<sequence length="294" mass="32420">MTASTPSPDQLRRLRVLSSRLVTGLFAGEYRSVFRGRGMEFESVREYQPGDDVRHIDWNVTARAGRPFLKQFVEERELNLMLLVDRSASLACPTPRGAKSRLAAEAASLLAFAAVRSNDRVGLITCSDRVESFIPPAKGARQAQRIVASLCGGASSGRGSDLAGALEYLARASRRACTLCIVSDFICPDFSRELAALARRHETVALVVTDPSDFELPNGGLLDLTDEESGRRTLIDSASPKVRRFFREAALERRARLLETFGSLGVKQLVLSTTEPPLHALVRFFQGNRRQGRR</sequence>
<dbReference type="SUPFAM" id="SSF53300">
    <property type="entry name" value="vWA-like"/>
    <property type="match status" value="1"/>
</dbReference>
<dbReference type="InterPro" id="IPR036465">
    <property type="entry name" value="vWFA_dom_sf"/>
</dbReference>
<dbReference type="PANTHER" id="PTHR33608">
    <property type="entry name" value="BLL2464 PROTEIN"/>
    <property type="match status" value="1"/>
</dbReference>
<dbReference type="Pfam" id="PF01882">
    <property type="entry name" value="DUF58"/>
    <property type="match status" value="1"/>
</dbReference>
<dbReference type="Gene3D" id="3.40.50.410">
    <property type="entry name" value="von Willebrand factor, type A domain"/>
    <property type="match status" value="1"/>
</dbReference>
<dbReference type="InterPro" id="IPR002881">
    <property type="entry name" value="DUF58"/>
</dbReference>
<reference evidence="2" key="1">
    <citation type="submission" date="2009-07" db="EMBL/GenBank/DDBJ databases">
        <title>Complete sequence of Geobacter sp. M21.</title>
        <authorList>
            <consortium name="US DOE Joint Genome Institute"/>
            <person name="Lucas S."/>
            <person name="Copeland A."/>
            <person name="Lapidus A."/>
            <person name="Glavina del Rio T."/>
            <person name="Dalin E."/>
            <person name="Tice H."/>
            <person name="Bruce D."/>
            <person name="Goodwin L."/>
            <person name="Pitluck S."/>
            <person name="Saunders E."/>
            <person name="Brettin T."/>
            <person name="Detter J.C."/>
            <person name="Han C."/>
            <person name="Larimer F."/>
            <person name="Land M."/>
            <person name="Hauser L."/>
            <person name="Kyrpides N."/>
            <person name="Ovchinnikova G."/>
            <person name="Lovley D."/>
        </authorList>
    </citation>
    <scope>NUCLEOTIDE SEQUENCE [LARGE SCALE GENOMIC DNA]</scope>
    <source>
        <strain evidence="2">M21</strain>
    </source>
</reference>
<dbReference type="InterPro" id="IPR002035">
    <property type="entry name" value="VWF_A"/>
</dbReference>
<proteinExistence type="predicted"/>
<name>C6DZU0_GEOSM</name>
<accession>C6DZU0</accession>
<dbReference type="eggNOG" id="COG1721">
    <property type="taxonomic scope" value="Bacteria"/>
</dbReference>
<dbReference type="HOGENOM" id="CLU_054927_2_0_7"/>
<evidence type="ECO:0000259" key="1">
    <source>
        <dbReference type="SMART" id="SM00327"/>
    </source>
</evidence>
<dbReference type="KEGG" id="gem:GM21_2441"/>
<dbReference type="AlphaFoldDB" id="C6DZU0"/>
<dbReference type="EMBL" id="CP001661">
    <property type="protein sequence ID" value="ACT18484.1"/>
    <property type="molecule type" value="Genomic_DNA"/>
</dbReference>
<protein>
    <recommendedName>
        <fullName evidence="1">VWFA domain-containing protein</fullName>
    </recommendedName>
</protein>
<evidence type="ECO:0000313" key="2">
    <source>
        <dbReference type="EMBL" id="ACT18484.1"/>
    </source>
</evidence>
<dbReference type="PANTHER" id="PTHR33608:SF6">
    <property type="entry name" value="BLL2464 PROTEIN"/>
    <property type="match status" value="1"/>
</dbReference>
<organism evidence="2">
    <name type="scientific">Geobacter sp. (strain M21)</name>
    <dbReference type="NCBI Taxonomy" id="443144"/>
    <lineage>
        <taxon>Bacteria</taxon>
        <taxon>Pseudomonadati</taxon>
        <taxon>Thermodesulfobacteriota</taxon>
        <taxon>Desulfuromonadia</taxon>
        <taxon>Geobacterales</taxon>
        <taxon>Geobacteraceae</taxon>
        <taxon>Geobacter</taxon>
    </lineage>
</organism>
<feature type="domain" description="VWFA" evidence="1">
    <location>
        <begin position="77"/>
        <end position="239"/>
    </location>
</feature>
<dbReference type="STRING" id="443144.GM21_2441"/>
<dbReference type="OrthoDB" id="9776116at2"/>
<gene>
    <name evidence="2" type="ordered locus">GM21_2441</name>
</gene>